<evidence type="ECO:0008006" key="4">
    <source>
        <dbReference type="Google" id="ProtNLM"/>
    </source>
</evidence>
<dbReference type="RefSeq" id="WP_071804353.1">
    <property type="nucleotide sequence ID" value="NZ_MEIA01000090.1"/>
</dbReference>
<dbReference type="Proteomes" id="UP000182486">
    <property type="component" value="Unassembled WGS sequence"/>
</dbReference>
<organism evidence="2 3">
    <name type="scientific">Couchioplanes caeruleus subsp. caeruleus</name>
    <dbReference type="NCBI Taxonomy" id="56427"/>
    <lineage>
        <taxon>Bacteria</taxon>
        <taxon>Bacillati</taxon>
        <taxon>Actinomycetota</taxon>
        <taxon>Actinomycetes</taxon>
        <taxon>Micromonosporales</taxon>
        <taxon>Micromonosporaceae</taxon>
        <taxon>Couchioplanes</taxon>
    </lineage>
</organism>
<feature type="signal peptide" evidence="1">
    <location>
        <begin position="1"/>
        <end position="30"/>
    </location>
</feature>
<sequence length="231" mass="23913">MLSTTLRRTAAALVALVLVTGCSDLNEASASPGLSHTDVVADLAAQLSGAANRTYEATYQLAGGETATIAQGQQPARAAYVYPGGKVLLTTDATTECRTGTKPATCTMTAPATPTSPPPPAVFRGADTSGMVTPVTVIGLLNRAALDADAEVTQHDTTIAGRHATCVELTGVDGAAARDFRTCVTNEGVLGSFSGVLHQARVEVAMTHYADRLSENLFDLPKAAKLIDQRR</sequence>
<feature type="chain" id="PRO_5009663873" description="Lipoprotein" evidence="1">
    <location>
        <begin position="31"/>
        <end position="231"/>
    </location>
</feature>
<name>A0A1K0FPR2_9ACTN</name>
<evidence type="ECO:0000313" key="2">
    <source>
        <dbReference type="EMBL" id="OJF14696.1"/>
    </source>
</evidence>
<accession>A0A1K0FPR2</accession>
<keyword evidence="1" id="KW-0732">Signal</keyword>
<dbReference type="AlphaFoldDB" id="A0A1K0FPR2"/>
<dbReference type="EMBL" id="MEIA01000090">
    <property type="protein sequence ID" value="OJF14696.1"/>
    <property type="molecule type" value="Genomic_DNA"/>
</dbReference>
<reference evidence="2 3" key="1">
    <citation type="submission" date="2016-09" db="EMBL/GenBank/DDBJ databases">
        <title>Couchioplanes caeruleus draft genome sequence.</title>
        <authorList>
            <person name="Sheehan J."/>
            <person name="Caffrey P."/>
        </authorList>
    </citation>
    <scope>NUCLEOTIDE SEQUENCE [LARGE SCALE GENOMIC DNA]</scope>
    <source>
        <strain evidence="2 3">DSM 43634</strain>
    </source>
</reference>
<dbReference type="PROSITE" id="PS51257">
    <property type="entry name" value="PROKAR_LIPOPROTEIN"/>
    <property type="match status" value="1"/>
</dbReference>
<comment type="caution">
    <text evidence="2">The sequence shown here is derived from an EMBL/GenBank/DDBJ whole genome shotgun (WGS) entry which is preliminary data.</text>
</comment>
<protein>
    <recommendedName>
        <fullName evidence="4">Lipoprotein</fullName>
    </recommendedName>
</protein>
<proteinExistence type="predicted"/>
<evidence type="ECO:0000256" key="1">
    <source>
        <dbReference type="SAM" id="SignalP"/>
    </source>
</evidence>
<keyword evidence="3" id="KW-1185">Reference proteome</keyword>
<evidence type="ECO:0000313" key="3">
    <source>
        <dbReference type="Proteomes" id="UP000182486"/>
    </source>
</evidence>
<gene>
    <name evidence="2" type="ORF">BG844_08665</name>
</gene>